<name>B8FNK5_DESAL</name>
<organism evidence="2 3">
    <name type="scientific">Desulfatibacillum aliphaticivorans</name>
    <dbReference type="NCBI Taxonomy" id="218208"/>
    <lineage>
        <taxon>Bacteria</taxon>
        <taxon>Pseudomonadati</taxon>
        <taxon>Thermodesulfobacteriota</taxon>
        <taxon>Desulfobacteria</taxon>
        <taxon>Desulfobacterales</taxon>
        <taxon>Desulfatibacillaceae</taxon>
        <taxon>Desulfatibacillum</taxon>
    </lineage>
</organism>
<evidence type="ECO:0000313" key="3">
    <source>
        <dbReference type="Proteomes" id="UP000000739"/>
    </source>
</evidence>
<dbReference type="KEGG" id="dal:Dalk_4608"/>
<evidence type="ECO:0000256" key="1">
    <source>
        <dbReference type="SAM" id="Coils"/>
    </source>
</evidence>
<reference evidence="2 3" key="1">
    <citation type="journal article" date="2012" name="Environ. Microbiol.">
        <title>The genome sequence of Desulfatibacillum alkenivorans AK-01: a blueprint for anaerobic alkane oxidation.</title>
        <authorList>
            <person name="Callaghan A.V."/>
            <person name="Morris B.E."/>
            <person name="Pereira I.A."/>
            <person name="McInerney M.J."/>
            <person name="Austin R.N."/>
            <person name="Groves J.T."/>
            <person name="Kukor J.J."/>
            <person name="Suflita J.M."/>
            <person name="Young L.Y."/>
            <person name="Zylstra G.J."/>
            <person name="Wawrik B."/>
        </authorList>
    </citation>
    <scope>NUCLEOTIDE SEQUENCE [LARGE SCALE GENOMIC DNA]</scope>
    <source>
        <strain evidence="2 3">AK-01</strain>
    </source>
</reference>
<proteinExistence type="predicted"/>
<gene>
    <name evidence="2" type="ordered locus">Dalk_4608</name>
</gene>
<feature type="coiled-coil region" evidence="1">
    <location>
        <begin position="86"/>
        <end position="113"/>
    </location>
</feature>
<dbReference type="EMBL" id="CP001322">
    <property type="protein sequence ID" value="ACL06286.1"/>
    <property type="molecule type" value="Genomic_DNA"/>
</dbReference>
<evidence type="ECO:0000313" key="2">
    <source>
        <dbReference type="EMBL" id="ACL06286.1"/>
    </source>
</evidence>
<dbReference type="HOGENOM" id="CLU_2034257_0_0_7"/>
<protein>
    <submittedName>
        <fullName evidence="2">Uncharacterized protein</fullName>
    </submittedName>
</protein>
<keyword evidence="3" id="KW-1185">Reference proteome</keyword>
<sequence length="121" mass="13818">MPYTIPMWLSQDGYNMHLSFEKPHLEEFEGSARQLYVTNDENMLDINDIAGNIPLLNLLAKEDAIIVMVSISLPDDQEKICECTKVVRLRDLAEEQQAQIDRLIKTNDELRAELITARGGE</sequence>
<dbReference type="AlphaFoldDB" id="B8FNK5"/>
<dbReference type="RefSeq" id="WP_015949325.1">
    <property type="nucleotide sequence ID" value="NC_011768.1"/>
</dbReference>
<dbReference type="Proteomes" id="UP000000739">
    <property type="component" value="Chromosome"/>
</dbReference>
<keyword evidence="1" id="KW-0175">Coiled coil</keyword>
<accession>B8FNK5</accession>